<gene>
    <name evidence="2" type="ORF">IAA66_06775</name>
</gene>
<reference evidence="2" key="2">
    <citation type="journal article" date="2021" name="PeerJ">
        <title>Extensive microbial diversity within the chicken gut microbiome revealed by metagenomics and culture.</title>
        <authorList>
            <person name="Gilroy R."/>
            <person name="Ravi A."/>
            <person name="Getino M."/>
            <person name="Pursley I."/>
            <person name="Horton D.L."/>
            <person name="Alikhan N.F."/>
            <person name="Baker D."/>
            <person name="Gharbi K."/>
            <person name="Hall N."/>
            <person name="Watson M."/>
            <person name="Adriaenssens E.M."/>
            <person name="Foster-Nyarko E."/>
            <person name="Jarju S."/>
            <person name="Secka A."/>
            <person name="Antonio M."/>
            <person name="Oren A."/>
            <person name="Chaudhuri R.R."/>
            <person name="La Ragione R."/>
            <person name="Hildebrand F."/>
            <person name="Pallen M.J."/>
        </authorList>
    </citation>
    <scope>NUCLEOTIDE SEQUENCE</scope>
    <source>
        <strain evidence="2">ChiHile30-977</strain>
    </source>
</reference>
<sequence length="252" mass="26877">MKKAGKVVFLAALLLVMTACAAPQDAAPDGTAAVGAIFVNDAQELPENEKVYAAFADNSYAFALDAAYVYFFSAGAEVAYAGDENFVSMTFGADLDGDTVGAEGVIAYAREEHGENTVAGYFLYHDGEGVYFDTGACFARTEITDGCVMTGTDFPCRAVFEIRRPAASLVMVCYDENREEISRTAYAPGELEDYQTFEMDGGVAAVEMIACDADGGALETTTLTPEDRSAVICFDGGGQILASRYLRLAWPE</sequence>
<protein>
    <recommendedName>
        <fullName evidence="4">Lipoprotein</fullName>
    </recommendedName>
</protein>
<dbReference type="Proteomes" id="UP000886819">
    <property type="component" value="Unassembled WGS sequence"/>
</dbReference>
<proteinExistence type="predicted"/>
<feature type="signal peptide" evidence="1">
    <location>
        <begin position="1"/>
        <end position="21"/>
    </location>
</feature>
<comment type="caution">
    <text evidence="2">The sequence shown here is derived from an EMBL/GenBank/DDBJ whole genome shotgun (WGS) entry which is preliminary data.</text>
</comment>
<reference evidence="2" key="1">
    <citation type="submission" date="2020-10" db="EMBL/GenBank/DDBJ databases">
        <authorList>
            <person name="Gilroy R."/>
        </authorList>
    </citation>
    <scope>NUCLEOTIDE SEQUENCE</scope>
    <source>
        <strain evidence="2">ChiHile30-977</strain>
    </source>
</reference>
<dbReference type="PROSITE" id="PS51257">
    <property type="entry name" value="PROKAR_LIPOPROTEIN"/>
    <property type="match status" value="1"/>
</dbReference>
<organism evidence="2 3">
    <name type="scientific">Candidatus Avichristensenella intestinipullorum</name>
    <dbReference type="NCBI Taxonomy" id="2840693"/>
    <lineage>
        <taxon>Bacteria</taxon>
        <taxon>Bacillati</taxon>
        <taxon>Bacillota</taxon>
        <taxon>Clostridia</taxon>
        <taxon>Candidatus Avichristensenella</taxon>
    </lineage>
</organism>
<evidence type="ECO:0000313" key="3">
    <source>
        <dbReference type="Proteomes" id="UP000886819"/>
    </source>
</evidence>
<evidence type="ECO:0000256" key="1">
    <source>
        <dbReference type="SAM" id="SignalP"/>
    </source>
</evidence>
<name>A0A9D1CIM4_9FIRM</name>
<accession>A0A9D1CIM4</accession>
<evidence type="ECO:0008006" key="4">
    <source>
        <dbReference type="Google" id="ProtNLM"/>
    </source>
</evidence>
<dbReference type="AlphaFoldDB" id="A0A9D1CIM4"/>
<keyword evidence="1" id="KW-0732">Signal</keyword>
<feature type="chain" id="PRO_5038723289" description="Lipoprotein" evidence="1">
    <location>
        <begin position="22"/>
        <end position="252"/>
    </location>
</feature>
<evidence type="ECO:0000313" key="2">
    <source>
        <dbReference type="EMBL" id="HIQ63276.1"/>
    </source>
</evidence>
<dbReference type="EMBL" id="DVFI01000098">
    <property type="protein sequence ID" value="HIQ63276.1"/>
    <property type="molecule type" value="Genomic_DNA"/>
</dbReference>